<accession>A0ABD0VS11</accession>
<evidence type="ECO:0000313" key="1">
    <source>
        <dbReference type="EMBL" id="KAL0925482.1"/>
    </source>
</evidence>
<dbReference type="PANTHER" id="PTHR45523">
    <property type="entry name" value="TETRATRICOPEPTIDE REPEAT (TPR)-CONTAINING PROTEIN-RELATED"/>
    <property type="match status" value="1"/>
</dbReference>
<proteinExistence type="predicted"/>
<organism evidence="1 2">
    <name type="scientific">Dendrobium thyrsiflorum</name>
    <name type="common">Pinecone-like raceme dendrobium</name>
    <name type="synonym">Orchid</name>
    <dbReference type="NCBI Taxonomy" id="117978"/>
    <lineage>
        <taxon>Eukaryota</taxon>
        <taxon>Viridiplantae</taxon>
        <taxon>Streptophyta</taxon>
        <taxon>Embryophyta</taxon>
        <taxon>Tracheophyta</taxon>
        <taxon>Spermatophyta</taxon>
        <taxon>Magnoliopsida</taxon>
        <taxon>Liliopsida</taxon>
        <taxon>Asparagales</taxon>
        <taxon>Orchidaceae</taxon>
        <taxon>Epidendroideae</taxon>
        <taxon>Malaxideae</taxon>
        <taxon>Dendrobiinae</taxon>
        <taxon>Dendrobium</taxon>
    </lineage>
</organism>
<comment type="caution">
    <text evidence="1">The sequence shown here is derived from an EMBL/GenBank/DDBJ whole genome shotgun (WGS) entry which is preliminary data.</text>
</comment>
<dbReference type="Proteomes" id="UP001552299">
    <property type="component" value="Unassembled WGS sequence"/>
</dbReference>
<keyword evidence="2" id="KW-1185">Reference proteome</keyword>
<name>A0ABD0VS11_DENTH</name>
<dbReference type="EMBL" id="JANQDX010000004">
    <property type="protein sequence ID" value="KAL0925482.1"/>
    <property type="molecule type" value="Genomic_DNA"/>
</dbReference>
<gene>
    <name evidence="1" type="ORF">M5K25_003815</name>
</gene>
<evidence type="ECO:0000313" key="2">
    <source>
        <dbReference type="Proteomes" id="UP001552299"/>
    </source>
</evidence>
<protein>
    <submittedName>
        <fullName evidence="1">Uncharacterized protein</fullName>
    </submittedName>
</protein>
<dbReference type="AlphaFoldDB" id="A0ABD0VS11"/>
<sequence>MTETITLRHGSMGLADLVISGAIVETKLLIYGKYDGNCVSSEELILELLGGGGKVCFITEAIQWWKASNEHAKGCLAWQTLGGHPVAKFGLDFVCCPVGLPVINLFRSSSNLTIKTKLHSLKIVDKLQGQLSAQPQYLAQSVVKQKPVSGVDTVVQKSFLEEDDCFIDALSDFMSTPDQTFHNSLFTLDSFDQYSGCCFDSGLSLRNVKERSGEVFYEAWDTNISDFVVVTFVSRSPDSSLYDGIDTQMNIRMSALEFFCNRPTLFTLIEFGFRLSQVNSAAAINENNTNGVDAERKEEDGGCALVKGLLGYGKGRVVFNLVMDVDSVCIFLNKEDGSQLAMFVQESFILNLKFHPSSTTIEGTLGNMRLCDMSLGQDHRWGWLCDLRNQAIESLIKVVITDVLKPTFFVCVGGLNLDVDN</sequence>
<reference evidence="1 2" key="1">
    <citation type="journal article" date="2024" name="Plant Biotechnol. J.">
        <title>Dendrobium thyrsiflorum genome and its molecular insights into genes involved in important horticultural traits.</title>
        <authorList>
            <person name="Chen B."/>
            <person name="Wang J.Y."/>
            <person name="Zheng P.J."/>
            <person name="Li K.L."/>
            <person name="Liang Y.M."/>
            <person name="Chen X.F."/>
            <person name="Zhang C."/>
            <person name="Zhao X."/>
            <person name="He X."/>
            <person name="Zhang G.Q."/>
            <person name="Liu Z.J."/>
            <person name="Xu Q."/>
        </authorList>
    </citation>
    <scope>NUCLEOTIDE SEQUENCE [LARGE SCALE GENOMIC DNA]</scope>
    <source>
        <strain evidence="1">GZMU011</strain>
    </source>
</reference>
<dbReference type="PANTHER" id="PTHR45523:SF2">
    <property type="entry name" value="OS02G0470600 PROTEIN"/>
    <property type="match status" value="1"/>
</dbReference>